<dbReference type="GeneID" id="9937989"/>
<dbReference type="KEGG" id="loa:LOAG_00622"/>
<dbReference type="AlphaFoldDB" id="A0A1S0UAQ8"/>
<name>A0A1S0UAQ8_LOALO</name>
<proteinExistence type="predicted"/>
<accession>A0A1S0UAQ8</accession>
<dbReference type="RefSeq" id="XP_003136210.2">
    <property type="nucleotide sequence ID" value="XM_003136162.2"/>
</dbReference>
<gene>
    <name evidence="1" type="ORF">LOAG_00622</name>
</gene>
<dbReference type="EMBL" id="JH712154">
    <property type="protein sequence ID" value="EFO27860.2"/>
    <property type="molecule type" value="Genomic_DNA"/>
</dbReference>
<sequence length="69" mass="7783">MTRPFRNGKVNGWGGALHTWVWDGGYTEWSQLPGSPIRERFQEIGTGAHQNSARRVQLIIGISIDLTNF</sequence>
<protein>
    <submittedName>
        <fullName evidence="1">Uncharacterized protein</fullName>
    </submittedName>
</protein>
<dbReference type="InParanoid" id="A0A1S0UAQ8"/>
<dbReference type="CTD" id="9937989"/>
<organism evidence="1">
    <name type="scientific">Loa loa</name>
    <name type="common">Eye worm</name>
    <name type="synonym">Filaria loa</name>
    <dbReference type="NCBI Taxonomy" id="7209"/>
    <lineage>
        <taxon>Eukaryota</taxon>
        <taxon>Metazoa</taxon>
        <taxon>Ecdysozoa</taxon>
        <taxon>Nematoda</taxon>
        <taxon>Chromadorea</taxon>
        <taxon>Rhabditida</taxon>
        <taxon>Spirurina</taxon>
        <taxon>Spiruromorpha</taxon>
        <taxon>Filarioidea</taxon>
        <taxon>Onchocercidae</taxon>
        <taxon>Loa</taxon>
    </lineage>
</organism>
<evidence type="ECO:0000313" key="1">
    <source>
        <dbReference type="EMBL" id="EFO27860.2"/>
    </source>
</evidence>
<reference evidence="1" key="1">
    <citation type="submission" date="2012-04" db="EMBL/GenBank/DDBJ databases">
        <title>The Genome Sequence of Loa loa.</title>
        <authorList>
            <consortium name="The Broad Institute Genome Sequencing Platform"/>
            <consortium name="Broad Institute Genome Sequencing Center for Infectious Disease"/>
            <person name="Nutman T.B."/>
            <person name="Fink D.L."/>
            <person name="Russ C."/>
            <person name="Young S."/>
            <person name="Zeng Q."/>
            <person name="Gargeya S."/>
            <person name="Alvarado L."/>
            <person name="Berlin A."/>
            <person name="Chapman S.B."/>
            <person name="Chen Z."/>
            <person name="Freedman E."/>
            <person name="Gellesch M."/>
            <person name="Goldberg J."/>
            <person name="Griggs A."/>
            <person name="Gujja S."/>
            <person name="Heilman E.R."/>
            <person name="Heiman D."/>
            <person name="Howarth C."/>
            <person name="Mehta T."/>
            <person name="Neiman D."/>
            <person name="Pearson M."/>
            <person name="Roberts A."/>
            <person name="Saif S."/>
            <person name="Shea T."/>
            <person name="Shenoy N."/>
            <person name="Sisk P."/>
            <person name="Stolte C."/>
            <person name="Sykes S."/>
            <person name="White J."/>
            <person name="Yandava C."/>
            <person name="Haas B."/>
            <person name="Henn M.R."/>
            <person name="Nusbaum C."/>
            <person name="Birren B."/>
        </authorList>
    </citation>
    <scope>NUCLEOTIDE SEQUENCE [LARGE SCALE GENOMIC DNA]</scope>
</reference>